<comment type="caution">
    <text evidence="2">The sequence shown here is derived from an EMBL/GenBank/DDBJ whole genome shotgun (WGS) entry which is preliminary data.</text>
</comment>
<dbReference type="InterPro" id="IPR036915">
    <property type="entry name" value="Cyclin-like_sf"/>
</dbReference>
<dbReference type="PANTHER" id="PTHR15615:SF108">
    <property type="entry name" value="PROTEIN CNPPD1"/>
    <property type="match status" value="1"/>
</dbReference>
<dbReference type="InterPro" id="IPR013922">
    <property type="entry name" value="Cyclin_PHO80-like"/>
</dbReference>
<accession>A0ABR2X1X2</accession>
<evidence type="ECO:0000313" key="3">
    <source>
        <dbReference type="Proteomes" id="UP001479436"/>
    </source>
</evidence>
<evidence type="ECO:0000313" key="2">
    <source>
        <dbReference type="EMBL" id="KAK9767757.1"/>
    </source>
</evidence>
<evidence type="ECO:0000259" key="1">
    <source>
        <dbReference type="Pfam" id="PF00134"/>
    </source>
</evidence>
<dbReference type="EMBL" id="JASJQH010000056">
    <property type="protein sequence ID" value="KAK9767757.1"/>
    <property type="molecule type" value="Genomic_DNA"/>
</dbReference>
<dbReference type="Pfam" id="PF00134">
    <property type="entry name" value="Cyclin_N"/>
    <property type="match status" value="1"/>
</dbReference>
<dbReference type="InterPro" id="IPR006671">
    <property type="entry name" value="Cyclin_N"/>
</dbReference>
<dbReference type="PANTHER" id="PTHR15615">
    <property type="match status" value="1"/>
</dbReference>
<name>A0ABR2X1X2_9FUNG</name>
<organism evidence="2 3">
    <name type="scientific">Basidiobolus ranarum</name>
    <dbReference type="NCBI Taxonomy" id="34480"/>
    <lineage>
        <taxon>Eukaryota</taxon>
        <taxon>Fungi</taxon>
        <taxon>Fungi incertae sedis</taxon>
        <taxon>Zoopagomycota</taxon>
        <taxon>Entomophthoromycotina</taxon>
        <taxon>Basidiobolomycetes</taxon>
        <taxon>Basidiobolales</taxon>
        <taxon>Basidiobolaceae</taxon>
        <taxon>Basidiobolus</taxon>
    </lineage>
</organism>
<sequence length="310" mass="35527">MKSQYLPNTVQALSANQKLRGQRLQLSHSANELRKGTNRVLLNNANGLHSSDYFTSQIRVELIGIAEGIVHTLFQCGEPKGDKVDQESLPKLSEFILKVVRRTNTSHSTLLIALMYLIRLKQRHPGCKGTYGSGHRLLLASIIVATKYLYDDAYYNKTWALVSNGMFTIKEINQMEFELLYFLNFRLHISVEQWNDFVHLMDEKISRNWRKSGKPDPTGRLIDHVCNRFQAVKIQPKPQDYQSKSQVTVAKESLTLETEKLLTKQRVVKKPLDVATLRHPASDIVHKRLSMPVLPHMWSLLPQSVFAIPK</sequence>
<feature type="domain" description="Cyclin N-terminal" evidence="1">
    <location>
        <begin position="84"/>
        <end position="187"/>
    </location>
</feature>
<dbReference type="CDD" id="cd20557">
    <property type="entry name" value="CYCLIN_ScPCL1-like"/>
    <property type="match status" value="1"/>
</dbReference>
<reference evidence="2 3" key="1">
    <citation type="submission" date="2023-04" db="EMBL/GenBank/DDBJ databases">
        <title>Genome of Basidiobolus ranarum AG-B5.</title>
        <authorList>
            <person name="Stajich J.E."/>
            <person name="Carter-House D."/>
            <person name="Gryganskyi A."/>
        </authorList>
    </citation>
    <scope>NUCLEOTIDE SEQUENCE [LARGE SCALE GENOMIC DNA]</scope>
    <source>
        <strain evidence="2 3">AG-B5</strain>
    </source>
</reference>
<dbReference type="Proteomes" id="UP001479436">
    <property type="component" value="Unassembled WGS sequence"/>
</dbReference>
<protein>
    <recommendedName>
        <fullName evidence="1">Cyclin N-terminal domain-containing protein</fullName>
    </recommendedName>
</protein>
<proteinExistence type="predicted"/>
<dbReference type="Gene3D" id="1.10.472.10">
    <property type="entry name" value="Cyclin-like"/>
    <property type="match status" value="1"/>
</dbReference>
<keyword evidence="3" id="KW-1185">Reference proteome</keyword>
<gene>
    <name evidence="2" type="ORF">K7432_002186</name>
</gene>
<dbReference type="SUPFAM" id="SSF47954">
    <property type="entry name" value="Cyclin-like"/>
    <property type="match status" value="1"/>
</dbReference>